<dbReference type="Proteomes" id="UP000623172">
    <property type="component" value="Unassembled WGS sequence"/>
</dbReference>
<evidence type="ECO:0000256" key="4">
    <source>
        <dbReference type="ARBA" id="ARBA00023163"/>
    </source>
</evidence>
<keyword evidence="3" id="KW-0238">DNA-binding</keyword>
<keyword evidence="4" id="KW-0804">Transcription</keyword>
<dbReference type="Gene3D" id="1.10.1660.10">
    <property type="match status" value="1"/>
</dbReference>
<evidence type="ECO:0000256" key="2">
    <source>
        <dbReference type="ARBA" id="ARBA00023015"/>
    </source>
</evidence>
<dbReference type="AlphaFoldDB" id="A0A926D2Q0"/>
<evidence type="ECO:0000259" key="5">
    <source>
        <dbReference type="PROSITE" id="PS50937"/>
    </source>
</evidence>
<dbReference type="EMBL" id="JACRSR010000001">
    <property type="protein sequence ID" value="MBC8530663.1"/>
    <property type="molecule type" value="Genomic_DNA"/>
</dbReference>
<dbReference type="InterPro" id="IPR047057">
    <property type="entry name" value="MerR_fam"/>
</dbReference>
<organism evidence="6 7">
    <name type="scientific">Gehongia tenuis</name>
    <dbReference type="NCBI Taxonomy" id="2763655"/>
    <lineage>
        <taxon>Bacteria</taxon>
        <taxon>Bacillati</taxon>
        <taxon>Bacillota</taxon>
        <taxon>Clostridia</taxon>
        <taxon>Christensenellales</taxon>
        <taxon>Christensenellaceae</taxon>
        <taxon>Gehongia</taxon>
    </lineage>
</organism>
<name>A0A926D2Q0_9FIRM</name>
<dbReference type="InterPro" id="IPR000551">
    <property type="entry name" value="MerR-type_HTH_dom"/>
</dbReference>
<reference evidence="6" key="1">
    <citation type="submission" date="2020-08" db="EMBL/GenBank/DDBJ databases">
        <title>Genome public.</title>
        <authorList>
            <person name="Liu C."/>
            <person name="Sun Q."/>
        </authorList>
    </citation>
    <scope>NUCLEOTIDE SEQUENCE</scope>
    <source>
        <strain evidence="6">NSJ-53</strain>
    </source>
</reference>
<proteinExistence type="predicted"/>
<evidence type="ECO:0000256" key="1">
    <source>
        <dbReference type="ARBA" id="ARBA00022491"/>
    </source>
</evidence>
<evidence type="ECO:0000256" key="3">
    <source>
        <dbReference type="ARBA" id="ARBA00023125"/>
    </source>
</evidence>
<keyword evidence="2" id="KW-0805">Transcription regulation</keyword>
<dbReference type="SUPFAM" id="SSF46955">
    <property type="entry name" value="Putative DNA-binding domain"/>
    <property type="match status" value="1"/>
</dbReference>
<gene>
    <name evidence="6" type="ORF">H8696_02215</name>
</gene>
<dbReference type="SMART" id="SM00422">
    <property type="entry name" value="HTH_MERR"/>
    <property type="match status" value="1"/>
</dbReference>
<feature type="domain" description="HTH merR-type" evidence="5">
    <location>
        <begin position="4"/>
        <end position="72"/>
    </location>
</feature>
<dbReference type="RefSeq" id="WP_249314636.1">
    <property type="nucleotide sequence ID" value="NZ_JACRSR010000001.1"/>
</dbReference>
<dbReference type="PANTHER" id="PTHR30204:SF69">
    <property type="entry name" value="MERR-FAMILY TRANSCRIPTIONAL REGULATOR"/>
    <property type="match status" value="1"/>
</dbReference>
<dbReference type="InterPro" id="IPR009061">
    <property type="entry name" value="DNA-bd_dom_put_sf"/>
</dbReference>
<accession>A0A926D2Q0</accession>
<dbReference type="CDD" id="cd00592">
    <property type="entry name" value="HTH_MerR-like"/>
    <property type="match status" value="1"/>
</dbReference>
<sequence>MKEGYTIGEVARMLGLGTETVRFYVKKNLVHPSVMENGYQIFNLYNIQELIEVIYFRNLDVPISQLRSLLERTSPELVNEILQEKKGKIEETIRFQQHLLKKIEYFERERAETEENLGKCILTQIPDSYILYEGEEDEPFYVHNRGRLCPDQVALYNGFRKYRYTPSPEGGLTLSKEGALIVFYRRIARELGITERFRGLATLKAVDTLKLLVHLEEGALREEQLSPLFQRAEELGLRHGSVLYIRRYTSTAYTDPHHFYADIHLPIEK</sequence>
<dbReference type="Pfam" id="PF13411">
    <property type="entry name" value="MerR_1"/>
    <property type="match status" value="1"/>
</dbReference>
<protein>
    <submittedName>
        <fullName evidence="6">MerR family transcriptional regulator</fullName>
    </submittedName>
</protein>
<comment type="caution">
    <text evidence="6">The sequence shown here is derived from an EMBL/GenBank/DDBJ whole genome shotgun (WGS) entry which is preliminary data.</text>
</comment>
<dbReference type="GO" id="GO:0003700">
    <property type="term" value="F:DNA-binding transcription factor activity"/>
    <property type="evidence" value="ECO:0007669"/>
    <property type="project" value="InterPro"/>
</dbReference>
<evidence type="ECO:0000313" key="6">
    <source>
        <dbReference type="EMBL" id="MBC8530663.1"/>
    </source>
</evidence>
<evidence type="ECO:0000313" key="7">
    <source>
        <dbReference type="Proteomes" id="UP000623172"/>
    </source>
</evidence>
<keyword evidence="1" id="KW-0678">Repressor</keyword>
<keyword evidence="7" id="KW-1185">Reference proteome</keyword>
<dbReference type="PROSITE" id="PS50937">
    <property type="entry name" value="HTH_MERR_2"/>
    <property type="match status" value="1"/>
</dbReference>
<dbReference type="PANTHER" id="PTHR30204">
    <property type="entry name" value="REDOX-CYCLING DRUG-SENSING TRANSCRIPTIONAL ACTIVATOR SOXR"/>
    <property type="match status" value="1"/>
</dbReference>
<dbReference type="GO" id="GO:0003677">
    <property type="term" value="F:DNA binding"/>
    <property type="evidence" value="ECO:0007669"/>
    <property type="project" value="UniProtKB-KW"/>
</dbReference>